<keyword evidence="2" id="KW-1133">Transmembrane helix</keyword>
<evidence type="ECO:0000313" key="4">
    <source>
        <dbReference type="Proteomes" id="UP000035088"/>
    </source>
</evidence>
<dbReference type="AlphaFoldDB" id="G7H3N7"/>
<comment type="caution">
    <text evidence="3">The sequence shown here is derived from an EMBL/GenBank/DDBJ whole genome shotgun (WGS) entry which is preliminary data.</text>
</comment>
<feature type="transmembrane region" description="Helical" evidence="2">
    <location>
        <begin position="390"/>
        <end position="408"/>
    </location>
</feature>
<evidence type="ECO:0000256" key="2">
    <source>
        <dbReference type="SAM" id="Phobius"/>
    </source>
</evidence>
<feature type="region of interest" description="Disordered" evidence="1">
    <location>
        <begin position="205"/>
        <end position="318"/>
    </location>
</feature>
<feature type="region of interest" description="Disordered" evidence="1">
    <location>
        <begin position="50"/>
        <end position="72"/>
    </location>
</feature>
<organism evidence="3 4">
    <name type="scientific">Gordonia araii NBRC 100433</name>
    <dbReference type="NCBI Taxonomy" id="1073574"/>
    <lineage>
        <taxon>Bacteria</taxon>
        <taxon>Bacillati</taxon>
        <taxon>Actinomycetota</taxon>
        <taxon>Actinomycetes</taxon>
        <taxon>Mycobacteriales</taxon>
        <taxon>Gordoniaceae</taxon>
        <taxon>Gordonia</taxon>
    </lineage>
</organism>
<keyword evidence="4" id="KW-1185">Reference proteome</keyword>
<keyword evidence="2" id="KW-0472">Membrane</keyword>
<dbReference type="InterPro" id="IPR053779">
    <property type="entry name" value="GlpR"/>
</dbReference>
<keyword evidence="2" id="KW-0812">Transmembrane</keyword>
<accession>G7H3N7</accession>
<reference evidence="3 4" key="1">
    <citation type="submission" date="2011-11" db="EMBL/GenBank/DDBJ databases">
        <title>Whole genome shotgun sequence of Gordonia araii NBRC 100433.</title>
        <authorList>
            <person name="Yoshida Y."/>
            <person name="Hosoyama A."/>
            <person name="Tsuchikane K."/>
            <person name="Katsumata H."/>
            <person name="Yamazaki S."/>
            <person name="Fujita N."/>
        </authorList>
    </citation>
    <scope>NUCLEOTIDE SEQUENCE [LARGE SCALE GENOMIC DNA]</scope>
    <source>
        <strain evidence="3 4">NBRC 100433</strain>
    </source>
</reference>
<dbReference type="NCBIfam" id="NF045516">
    <property type="entry name" value="GlpR"/>
    <property type="match status" value="1"/>
</dbReference>
<evidence type="ECO:0008006" key="5">
    <source>
        <dbReference type="Google" id="ProtNLM"/>
    </source>
</evidence>
<feature type="compositionally biased region" description="Basic and acidic residues" evidence="1">
    <location>
        <begin position="59"/>
        <end position="72"/>
    </location>
</feature>
<evidence type="ECO:0000256" key="1">
    <source>
        <dbReference type="SAM" id="MobiDB-lite"/>
    </source>
</evidence>
<feature type="compositionally biased region" description="Basic and acidic residues" evidence="1">
    <location>
        <begin position="281"/>
        <end position="295"/>
    </location>
</feature>
<dbReference type="STRING" id="1073574.GOARA_056_02100"/>
<feature type="compositionally biased region" description="Acidic residues" evidence="1">
    <location>
        <begin position="297"/>
        <end position="318"/>
    </location>
</feature>
<feature type="transmembrane region" description="Helical" evidence="2">
    <location>
        <begin position="414"/>
        <end position="434"/>
    </location>
</feature>
<protein>
    <recommendedName>
        <fullName evidence="5">Transmembrane protein</fullName>
    </recommendedName>
</protein>
<dbReference type="Proteomes" id="UP000035088">
    <property type="component" value="Unassembled WGS sequence"/>
</dbReference>
<gene>
    <name evidence="3" type="ORF">GOARA_056_02100</name>
</gene>
<name>G7H3N7_9ACTN</name>
<feature type="compositionally biased region" description="Basic and acidic residues" evidence="1">
    <location>
        <begin position="257"/>
        <end position="266"/>
    </location>
</feature>
<feature type="compositionally biased region" description="Basic and acidic residues" evidence="1">
    <location>
        <begin position="205"/>
        <end position="242"/>
    </location>
</feature>
<dbReference type="EMBL" id="BAEE01000056">
    <property type="protein sequence ID" value="GAB10462.1"/>
    <property type="molecule type" value="Genomic_DNA"/>
</dbReference>
<sequence>MPNSVLWVCLVAIWLFVLVPMVIQGRPGIRKSTPVAAATRVLKRGEDAVRRRRIGAGAHPHDPDYTPKTETADKVEAVATSKESTPTKVEKALDEDLAEATAEPVDPSRVPGKVPTRQRATARTVAARMRRVVTVTTTRPAPEDADTEVIKAVGAADSEDIIDAEIVEDTVEGSGKDSDTDVVEVQTVEALDVEITERIEKVVAADESPTERIEKVVEEKEAGEKPAAKRDTTDVAAKKADEEPAATLFDVDEEPVKDESADKPDADENVDVVAAEAEVPEADRGDEVAEEKPADDVASEGDDDEVAAESDDTVEADLDEADDDLIVDEFDDEDEVAELDDADGEANASWDDIDPNELTQVMMTRPGRGGYDPEVDRERIELKYKERQRVLLTLVGLTLAGIVAGVFLSTPGWIAAGVLGTFLVAYLVFLRRAVKNESQIRQRRLARLERSRREEVARRRRDRVEPEFVADEPAPRPRLRRPSGMAPVAIDDEDPIFDHLPTYQQPRMMRADDDFRAAVG</sequence>
<dbReference type="RefSeq" id="WP_007322537.1">
    <property type="nucleotide sequence ID" value="NZ_BAEE01000056.1"/>
</dbReference>
<feature type="region of interest" description="Disordered" evidence="1">
    <location>
        <begin position="467"/>
        <end position="491"/>
    </location>
</feature>
<evidence type="ECO:0000313" key="3">
    <source>
        <dbReference type="EMBL" id="GAB10462.1"/>
    </source>
</evidence>
<feature type="compositionally biased region" description="Low complexity" evidence="1">
    <location>
        <begin position="114"/>
        <end position="125"/>
    </location>
</feature>
<feature type="transmembrane region" description="Helical" evidence="2">
    <location>
        <begin position="6"/>
        <end position="23"/>
    </location>
</feature>
<feature type="region of interest" description="Disordered" evidence="1">
    <location>
        <begin position="95"/>
        <end position="125"/>
    </location>
</feature>
<proteinExistence type="predicted"/>